<feature type="cross-link" description="3'-(S-cysteinyl)-tyrosine (Cys-Tyr)" evidence="10">
    <location>
        <begin position="111"/>
        <end position="181"/>
    </location>
</feature>
<sequence>MPALAQAGMSGSTNLPTPCADGFQQLVQDLCNVLGPSSGLDSADVNPLDLQKLMQGYTSTEAEWQKYAWGDPSRTYTRNLVDKGNGKSNLLVLVWTRGRGSPIHDHADAHCVMKILKGSLKETLYTWPDRNMVNDGKASPLKIEKETMYHRDQVTYISDKIGLHRISNPDPDNIAVSLHLYTPPNAAIVGCNLYDEQTGKPSHVPQGSFFSELGQKR</sequence>
<organism evidence="13 14">
    <name type="scientific">Lasallia pustulata</name>
    <dbReference type="NCBI Taxonomy" id="136370"/>
    <lineage>
        <taxon>Eukaryota</taxon>
        <taxon>Fungi</taxon>
        <taxon>Dikarya</taxon>
        <taxon>Ascomycota</taxon>
        <taxon>Pezizomycotina</taxon>
        <taxon>Lecanoromycetes</taxon>
        <taxon>OSLEUM clade</taxon>
        <taxon>Umbilicariomycetidae</taxon>
        <taxon>Umbilicariales</taxon>
        <taxon>Umbilicariaceae</taxon>
        <taxon>Lasallia</taxon>
    </lineage>
</organism>
<reference evidence="13 14" key="1">
    <citation type="submission" date="2019-09" db="EMBL/GenBank/DDBJ databases">
        <title>The hologenome of the rock-dwelling lichen Lasallia pustulata.</title>
        <authorList>
            <person name="Greshake Tzovaras B."/>
            <person name="Segers F."/>
            <person name="Bicker A."/>
            <person name="Dal Grande F."/>
            <person name="Otte J."/>
            <person name="Hankeln T."/>
            <person name="Schmitt I."/>
            <person name="Ebersberger I."/>
        </authorList>
    </citation>
    <scope>NUCLEOTIDE SEQUENCE [LARGE SCALE GENOMIC DNA]</scope>
    <source>
        <strain evidence="13">A1-1</strain>
    </source>
</reference>
<dbReference type="GO" id="GO:0008198">
    <property type="term" value="F:ferrous iron binding"/>
    <property type="evidence" value="ECO:0007669"/>
    <property type="project" value="TreeGrafter"/>
</dbReference>
<keyword evidence="4 11" id="KW-0479">Metal-binding</keyword>
<evidence type="ECO:0000256" key="10">
    <source>
        <dbReference type="PIRSR" id="PIRSR610300-50"/>
    </source>
</evidence>
<evidence type="ECO:0000256" key="2">
    <source>
        <dbReference type="ARBA" id="ARBA00006622"/>
    </source>
</evidence>
<dbReference type="OrthoDB" id="543511at2759"/>
<evidence type="ECO:0000256" key="4">
    <source>
        <dbReference type="ARBA" id="ARBA00022723"/>
    </source>
</evidence>
<evidence type="ECO:0000256" key="5">
    <source>
        <dbReference type="ARBA" id="ARBA00022784"/>
    </source>
</evidence>
<comment type="caution">
    <text evidence="13">The sequence shown here is derived from an EMBL/GenBank/DDBJ whole genome shotgun (WGS) entry which is preliminary data.</text>
</comment>
<keyword evidence="8 11" id="KW-0408">Iron</keyword>
<keyword evidence="6 12" id="KW-0223">Dioxygenase</keyword>
<name>A0A5M8PF83_9LECA</name>
<dbReference type="GO" id="GO:0019448">
    <property type="term" value="P:L-cysteine catabolic process"/>
    <property type="evidence" value="ECO:0007669"/>
    <property type="project" value="TreeGrafter"/>
</dbReference>
<gene>
    <name evidence="13" type="ORF">FRX48_08318</name>
</gene>
<dbReference type="InterPro" id="IPR011051">
    <property type="entry name" value="RmlC_Cupin_sf"/>
</dbReference>
<feature type="binding site" evidence="11">
    <location>
        <position position="164"/>
    </location>
    <ligand>
        <name>Fe cation</name>
        <dbReference type="ChEBI" id="CHEBI:24875"/>
        <note>catalytic</note>
    </ligand>
</feature>
<dbReference type="CDD" id="cd10548">
    <property type="entry name" value="cupin_CDO"/>
    <property type="match status" value="1"/>
</dbReference>
<dbReference type="AlphaFoldDB" id="A0A5M8PF83"/>
<keyword evidence="5 10" id="KW-0883">Thioether bond</keyword>
<dbReference type="InterPro" id="IPR014710">
    <property type="entry name" value="RmlC-like_jellyroll"/>
</dbReference>
<protein>
    <recommendedName>
        <fullName evidence="9 12">Cysteine dioxygenase</fullName>
        <ecNumber evidence="3 12">1.13.11.20</ecNumber>
    </recommendedName>
</protein>
<comment type="catalytic activity">
    <reaction evidence="1 12">
        <text>L-cysteine + O2 = 3-sulfino-L-alanine + H(+)</text>
        <dbReference type="Rhea" id="RHEA:20441"/>
        <dbReference type="ChEBI" id="CHEBI:15378"/>
        <dbReference type="ChEBI" id="CHEBI:15379"/>
        <dbReference type="ChEBI" id="CHEBI:35235"/>
        <dbReference type="ChEBI" id="CHEBI:61085"/>
        <dbReference type="EC" id="1.13.11.20"/>
    </reaction>
</comment>
<dbReference type="PANTHER" id="PTHR12918">
    <property type="entry name" value="CYSTEINE DIOXYGENASE"/>
    <property type="match status" value="1"/>
</dbReference>
<comment type="similarity">
    <text evidence="2 12">Belongs to the cysteine dioxygenase family.</text>
</comment>
<evidence type="ECO:0000256" key="6">
    <source>
        <dbReference type="ARBA" id="ARBA00022964"/>
    </source>
</evidence>
<comment type="cofactor">
    <cofactor evidence="12">
        <name>Fe cation</name>
        <dbReference type="ChEBI" id="CHEBI:24875"/>
    </cofactor>
    <text evidence="12">Binds 1 Fe cation per subunit.</text>
</comment>
<dbReference type="InterPro" id="IPR010300">
    <property type="entry name" value="CDO_1"/>
</dbReference>
<evidence type="ECO:0000256" key="7">
    <source>
        <dbReference type="ARBA" id="ARBA00023002"/>
    </source>
</evidence>
<keyword evidence="7 12" id="KW-0560">Oxidoreductase</keyword>
<evidence type="ECO:0000256" key="8">
    <source>
        <dbReference type="ARBA" id="ARBA00023004"/>
    </source>
</evidence>
<evidence type="ECO:0000256" key="1">
    <source>
        <dbReference type="ARBA" id="ARBA00000629"/>
    </source>
</evidence>
<dbReference type="PANTHER" id="PTHR12918:SF1">
    <property type="entry name" value="CYSTEINE DIOXYGENASE TYPE 1"/>
    <property type="match status" value="1"/>
</dbReference>
<evidence type="ECO:0000313" key="14">
    <source>
        <dbReference type="Proteomes" id="UP000324767"/>
    </source>
</evidence>
<evidence type="ECO:0000256" key="11">
    <source>
        <dbReference type="PIRSR" id="PIRSR610300-51"/>
    </source>
</evidence>
<evidence type="ECO:0000256" key="9">
    <source>
        <dbReference type="ARBA" id="ARBA00070673"/>
    </source>
</evidence>
<evidence type="ECO:0000256" key="3">
    <source>
        <dbReference type="ARBA" id="ARBA00013133"/>
    </source>
</evidence>
<feature type="binding site" evidence="11">
    <location>
        <position position="106"/>
    </location>
    <ligand>
        <name>Fe cation</name>
        <dbReference type="ChEBI" id="CHEBI:24875"/>
        <note>catalytic</note>
    </ligand>
</feature>
<evidence type="ECO:0000256" key="12">
    <source>
        <dbReference type="RuleBase" id="RU366010"/>
    </source>
</evidence>
<feature type="binding site" evidence="11">
    <location>
        <position position="104"/>
    </location>
    <ligand>
        <name>Fe cation</name>
        <dbReference type="ChEBI" id="CHEBI:24875"/>
        <note>catalytic</note>
    </ligand>
</feature>
<proteinExistence type="inferred from homology"/>
<dbReference type="SUPFAM" id="SSF51182">
    <property type="entry name" value="RmlC-like cupins"/>
    <property type="match status" value="1"/>
</dbReference>
<accession>A0A5M8PF83</accession>
<dbReference type="Gene3D" id="2.60.120.10">
    <property type="entry name" value="Jelly Rolls"/>
    <property type="match status" value="1"/>
</dbReference>
<dbReference type="FunFam" id="2.60.120.10:FF:000189">
    <property type="entry name" value="Cysteine dioxygenase"/>
    <property type="match status" value="1"/>
</dbReference>
<dbReference type="EC" id="1.13.11.20" evidence="3 12"/>
<dbReference type="GO" id="GO:0017172">
    <property type="term" value="F:cysteine dioxygenase activity"/>
    <property type="evidence" value="ECO:0007669"/>
    <property type="project" value="UniProtKB-UniRule"/>
</dbReference>
<dbReference type="EMBL" id="VXIT01000015">
    <property type="protein sequence ID" value="KAA6407967.1"/>
    <property type="molecule type" value="Genomic_DNA"/>
</dbReference>
<dbReference type="Proteomes" id="UP000324767">
    <property type="component" value="Unassembled WGS sequence"/>
</dbReference>
<dbReference type="Pfam" id="PF05995">
    <property type="entry name" value="CDO_I"/>
    <property type="match status" value="1"/>
</dbReference>
<evidence type="ECO:0000313" key="13">
    <source>
        <dbReference type="EMBL" id="KAA6407967.1"/>
    </source>
</evidence>